<evidence type="ECO:0000256" key="5">
    <source>
        <dbReference type="ARBA" id="ARBA00023244"/>
    </source>
</evidence>
<keyword evidence="5 9" id="KW-0627">Porphyrin biosynthesis</keyword>
<dbReference type="PANTHER" id="PTHR38042">
    <property type="entry name" value="UROPORPHYRINOGEN-III SYNTHASE, CHLOROPLASTIC"/>
    <property type="match status" value="1"/>
</dbReference>
<evidence type="ECO:0000256" key="4">
    <source>
        <dbReference type="ARBA" id="ARBA00023239"/>
    </source>
</evidence>
<dbReference type="Gene3D" id="3.40.50.10090">
    <property type="match status" value="2"/>
</dbReference>
<accession>A0A9X2CEW7</accession>
<dbReference type="EMBL" id="JAKILJ010000041">
    <property type="protein sequence ID" value="MCL1106752.1"/>
    <property type="molecule type" value="Genomic_DNA"/>
</dbReference>
<dbReference type="RefSeq" id="WP_188926136.1">
    <property type="nucleotide sequence ID" value="NZ_BMQI01000039.1"/>
</dbReference>
<sequence>MKVLLTRPQGRNQAMEEQLSQRDVAYFVTPLLAVVETTEQLSESCLSCTDNLLFISTNAVDFAAKKLAYTFPTHCRYFAVGQATADSLALHNINALTSPDKSQDSEGLLSLAELQHVDKQTFIIVRGVGGRETLAEQLTERGAKVNYWQVYQRTLPKLDGYYICRQWQSFGIDTIVVTSGEILSNLVALVPKELFAWLRSCHIIVPSNRVEIQANALGLNHISNANGANTQATLTSLGINLL</sequence>
<evidence type="ECO:0000256" key="6">
    <source>
        <dbReference type="ARBA" id="ARBA00037589"/>
    </source>
</evidence>
<dbReference type="GO" id="GO:0006780">
    <property type="term" value="P:uroporphyrinogen III biosynthetic process"/>
    <property type="evidence" value="ECO:0007669"/>
    <property type="project" value="UniProtKB-UniRule"/>
</dbReference>
<keyword evidence="12" id="KW-1185">Reference proteome</keyword>
<reference evidence="11" key="1">
    <citation type="submission" date="2022-01" db="EMBL/GenBank/DDBJ databases">
        <title>Whole genome-based taxonomy of the Shewanellaceae.</title>
        <authorList>
            <person name="Martin-Rodriguez A.J."/>
        </authorList>
    </citation>
    <scope>NUCLEOTIDE SEQUENCE</scope>
    <source>
        <strain evidence="11">DSM 23803</strain>
    </source>
</reference>
<dbReference type="Pfam" id="PF02602">
    <property type="entry name" value="HEM4"/>
    <property type="match status" value="1"/>
</dbReference>
<evidence type="ECO:0000256" key="8">
    <source>
        <dbReference type="ARBA" id="ARBA00048617"/>
    </source>
</evidence>
<comment type="catalytic activity">
    <reaction evidence="8 9">
        <text>hydroxymethylbilane = uroporphyrinogen III + H2O</text>
        <dbReference type="Rhea" id="RHEA:18965"/>
        <dbReference type="ChEBI" id="CHEBI:15377"/>
        <dbReference type="ChEBI" id="CHEBI:57308"/>
        <dbReference type="ChEBI" id="CHEBI:57845"/>
        <dbReference type="EC" id="4.2.1.75"/>
    </reaction>
</comment>
<dbReference type="EC" id="4.2.1.75" evidence="3 9"/>
<evidence type="ECO:0000256" key="2">
    <source>
        <dbReference type="ARBA" id="ARBA00008133"/>
    </source>
</evidence>
<evidence type="ECO:0000256" key="1">
    <source>
        <dbReference type="ARBA" id="ARBA00004772"/>
    </source>
</evidence>
<comment type="similarity">
    <text evidence="2 9">Belongs to the uroporphyrinogen-III synthase family.</text>
</comment>
<dbReference type="Proteomes" id="UP001139408">
    <property type="component" value="Unassembled WGS sequence"/>
</dbReference>
<evidence type="ECO:0000256" key="9">
    <source>
        <dbReference type="RuleBase" id="RU366031"/>
    </source>
</evidence>
<proteinExistence type="inferred from homology"/>
<feature type="domain" description="Tetrapyrrole biosynthesis uroporphyrinogen III synthase" evidence="10">
    <location>
        <begin position="14"/>
        <end position="230"/>
    </location>
</feature>
<dbReference type="GO" id="GO:0006782">
    <property type="term" value="P:protoporphyrinogen IX biosynthetic process"/>
    <property type="evidence" value="ECO:0007669"/>
    <property type="project" value="UniProtKB-UniRule"/>
</dbReference>
<comment type="pathway">
    <text evidence="1 9">Porphyrin-containing compound metabolism; protoporphyrin-IX biosynthesis; coproporphyrinogen-III from 5-aminolevulinate: step 3/4.</text>
</comment>
<dbReference type="GO" id="GO:0004852">
    <property type="term" value="F:uroporphyrinogen-III synthase activity"/>
    <property type="evidence" value="ECO:0007669"/>
    <property type="project" value="UniProtKB-UniRule"/>
</dbReference>
<protein>
    <recommendedName>
        <fullName evidence="7 9">Uroporphyrinogen-III synthase</fullName>
        <ecNumber evidence="3 9">4.2.1.75</ecNumber>
    </recommendedName>
</protein>
<evidence type="ECO:0000313" key="12">
    <source>
        <dbReference type="Proteomes" id="UP001139408"/>
    </source>
</evidence>
<name>A0A9X2CEW7_9GAMM</name>
<dbReference type="PANTHER" id="PTHR38042:SF1">
    <property type="entry name" value="UROPORPHYRINOGEN-III SYNTHASE, CHLOROPLASTIC"/>
    <property type="match status" value="1"/>
</dbReference>
<evidence type="ECO:0000256" key="3">
    <source>
        <dbReference type="ARBA" id="ARBA00013109"/>
    </source>
</evidence>
<dbReference type="SUPFAM" id="SSF69618">
    <property type="entry name" value="HemD-like"/>
    <property type="match status" value="1"/>
</dbReference>
<evidence type="ECO:0000259" key="10">
    <source>
        <dbReference type="Pfam" id="PF02602"/>
    </source>
</evidence>
<evidence type="ECO:0000313" key="11">
    <source>
        <dbReference type="EMBL" id="MCL1106752.1"/>
    </source>
</evidence>
<keyword evidence="4 9" id="KW-0456">Lyase</keyword>
<comment type="caution">
    <text evidence="11">The sequence shown here is derived from an EMBL/GenBank/DDBJ whole genome shotgun (WGS) entry which is preliminary data.</text>
</comment>
<comment type="function">
    <text evidence="6 9">Catalyzes cyclization of the linear tetrapyrrole, hydroxymethylbilane, to the macrocyclic uroporphyrinogen III.</text>
</comment>
<dbReference type="InterPro" id="IPR036108">
    <property type="entry name" value="4pyrrol_syn_uPrphyn_synt_sf"/>
</dbReference>
<dbReference type="AlphaFoldDB" id="A0A9X2CEW7"/>
<organism evidence="11 12">
    <name type="scientific">Shewanella algicola</name>
    <dbReference type="NCBI Taxonomy" id="640633"/>
    <lineage>
        <taxon>Bacteria</taxon>
        <taxon>Pseudomonadati</taxon>
        <taxon>Pseudomonadota</taxon>
        <taxon>Gammaproteobacteria</taxon>
        <taxon>Alteromonadales</taxon>
        <taxon>Shewanellaceae</taxon>
        <taxon>Shewanella</taxon>
    </lineage>
</organism>
<dbReference type="InterPro" id="IPR039793">
    <property type="entry name" value="UROS/Hem4"/>
</dbReference>
<dbReference type="InterPro" id="IPR003754">
    <property type="entry name" value="4pyrrol_synth_uPrphyn_synth"/>
</dbReference>
<evidence type="ECO:0000256" key="7">
    <source>
        <dbReference type="ARBA" id="ARBA00040167"/>
    </source>
</evidence>
<dbReference type="CDD" id="cd06578">
    <property type="entry name" value="HemD"/>
    <property type="match status" value="1"/>
</dbReference>
<gene>
    <name evidence="11" type="ORF">L2749_16080</name>
</gene>